<evidence type="ECO:0000313" key="1">
    <source>
        <dbReference type="EMBL" id="CUU69094.1"/>
    </source>
</evidence>
<evidence type="ECO:0000313" key="5">
    <source>
        <dbReference type="Proteomes" id="UP000052237"/>
    </source>
</evidence>
<keyword evidence="5" id="KW-1185">Reference proteome</keyword>
<organism evidence="3 7">
    <name type="scientific">Campylobacter hyointestinalis subsp. hyointestinalis</name>
    <dbReference type="NCBI Taxonomy" id="91352"/>
    <lineage>
        <taxon>Bacteria</taxon>
        <taxon>Pseudomonadati</taxon>
        <taxon>Campylobacterota</taxon>
        <taxon>Epsilonproteobacteria</taxon>
        <taxon>Campylobacterales</taxon>
        <taxon>Campylobacteraceae</taxon>
        <taxon>Campylobacter</taxon>
    </lineage>
</organism>
<sequence length="74" mass="8520">MKQIVLTIASKDYTIRLEDDFADAFSKDIEKLLQNKYQFGVKDLLTAFIQKCHESYTQGSQMDQILGSLDKTLK</sequence>
<accession>A0A0S4RN78</accession>
<evidence type="ECO:0000313" key="2">
    <source>
        <dbReference type="EMBL" id="CUU72055.1"/>
    </source>
</evidence>
<accession>A0A2S5JCY8</accession>
<name>A0A2S5JCY8_CAMHY</name>
<reference evidence="4 8" key="2">
    <citation type="submission" date="2017-06" db="EMBL/GenBank/DDBJ databases">
        <title>Updating the genomic taxonomy and epidemiology of Campylobacter hyointestinalis; discovery in New Zealand farmed ruminants.</title>
        <authorList>
            <person name="Wilkinson D.A."/>
            <person name="Fayaz A."/>
            <person name="Biggs P.J."/>
            <person name="Midwinter A.C."/>
        </authorList>
    </citation>
    <scope>NUCLEOTIDE SEQUENCE [LARGE SCALE GENOMIC DNA]</scope>
    <source>
        <strain evidence="4 8">S1614a</strain>
    </source>
</reference>
<proteinExistence type="predicted"/>
<dbReference type="Proteomes" id="UP000239685">
    <property type="component" value="Unassembled WGS sequence"/>
</dbReference>
<evidence type="ECO:0000313" key="6">
    <source>
        <dbReference type="Proteomes" id="UP000052245"/>
    </source>
</evidence>
<dbReference type="EMBL" id="FAVB01000001">
    <property type="protein sequence ID" value="CUU69094.1"/>
    <property type="molecule type" value="Genomic_DNA"/>
</dbReference>
<evidence type="ECO:0000313" key="3">
    <source>
        <dbReference type="EMBL" id="CUU84907.1"/>
    </source>
</evidence>
<evidence type="ECO:0000313" key="8">
    <source>
        <dbReference type="Proteomes" id="UP000239685"/>
    </source>
</evidence>
<dbReference type="Proteomes" id="UP000052245">
    <property type="component" value="Unassembled WGS sequence"/>
</dbReference>
<gene>
    <name evidence="4" type="ORF">CDQ78_00745</name>
    <name evidence="1" type="ORF">ERS686654_00133</name>
    <name evidence="3" type="ORF">ERS739220_01539</name>
    <name evidence="2" type="ORF">ERS739223_00298</name>
</gene>
<comment type="caution">
    <text evidence="3">The sequence shown here is derived from an EMBL/GenBank/DDBJ whole genome shotgun (WGS) entry which is preliminary data.</text>
</comment>
<dbReference type="GeneID" id="29474669"/>
<evidence type="ECO:0000313" key="7">
    <source>
        <dbReference type="Proteomes" id="UP000052257"/>
    </source>
</evidence>
<dbReference type="EMBL" id="FAVC01000001">
    <property type="protein sequence ID" value="CUU72055.1"/>
    <property type="molecule type" value="Genomic_DNA"/>
</dbReference>
<dbReference type="RefSeq" id="WP_034961263.1">
    <property type="nucleotide sequence ID" value="NZ_CBCRTP010000004.1"/>
</dbReference>
<dbReference type="Proteomes" id="UP000052257">
    <property type="component" value="Unassembled WGS sequence"/>
</dbReference>
<protein>
    <submittedName>
        <fullName evidence="3">Uncharacterized protein</fullName>
    </submittedName>
</protein>
<evidence type="ECO:0000313" key="4">
    <source>
        <dbReference type="EMBL" id="PPB72933.1"/>
    </source>
</evidence>
<reference evidence="5 6" key="1">
    <citation type="submission" date="2015-11" db="EMBL/GenBank/DDBJ databases">
        <authorList>
            <consortium name="Pathogen Informatics"/>
        </authorList>
    </citation>
    <scope>NUCLEOTIDE SEQUENCE [LARGE SCALE GENOMIC DNA]</scope>
    <source>
        <strain evidence="1 5">006A-0059</strain>
        <strain evidence="3 7">006A-0191</strain>
        <strain evidence="2 6">007A-0283</strain>
    </source>
</reference>
<dbReference type="AlphaFoldDB" id="A0A2S5JCY8"/>
<dbReference type="Proteomes" id="UP000052237">
    <property type="component" value="Unassembled WGS sequence"/>
</dbReference>
<dbReference type="EMBL" id="FAUW01000004">
    <property type="protein sequence ID" value="CUU84907.1"/>
    <property type="molecule type" value="Genomic_DNA"/>
</dbReference>
<dbReference type="EMBL" id="NIQP01000001">
    <property type="protein sequence ID" value="PPB72933.1"/>
    <property type="molecule type" value="Genomic_DNA"/>
</dbReference>